<dbReference type="KEGG" id="cfh:C1707_18350"/>
<gene>
    <name evidence="1" type="ORF">C1707_18350</name>
    <name evidence="2" type="ORF">CFHF_24200</name>
</gene>
<dbReference type="EMBL" id="PJRQ01000048">
    <property type="protein sequence ID" value="PLR07016.1"/>
    <property type="molecule type" value="Genomic_DNA"/>
</dbReference>
<dbReference type="OrthoDB" id="9780310at2"/>
<protein>
    <submittedName>
        <fullName evidence="2">DUF72 domain-containing protein</fullName>
    </submittedName>
</protein>
<accession>A0A2N5CM89</accession>
<dbReference type="InterPro" id="IPR036520">
    <property type="entry name" value="UPF0759_sf"/>
</dbReference>
<sequence length="242" mass="26744">MDVRIGTAGWSFPRALEMFPAEGTGLERYAAVFDCVEINSSFYRPHQRKTYERWAASTPENFRFAVKAPRTITHERRLAETGDLMARFLDETSGLGAKRGPLLIQLPSSLGFETGVVERFLADWRRRTQAATMLEPRHSTWFAPEAEALLASFDVARVAADPAIAPQAAEPGGSPSLVYRRWHGSPVIYESPYPPKVLDGLAARLAVEAGTADTWCVFDNTKFGMATSDALGLLERLGRRPG</sequence>
<dbReference type="SUPFAM" id="SSF117396">
    <property type="entry name" value="TM1631-like"/>
    <property type="match status" value="1"/>
</dbReference>
<dbReference type="Gene3D" id="3.20.20.410">
    <property type="entry name" value="Protein of unknown function UPF0759"/>
    <property type="match status" value="1"/>
</dbReference>
<reference evidence="1 4" key="2">
    <citation type="submission" date="2018-01" db="EMBL/GenBank/DDBJ databases">
        <title>Complete genome sequence of Caulobacter flavus RHGG3.</title>
        <authorList>
            <person name="Yang E."/>
        </authorList>
    </citation>
    <scope>NUCLEOTIDE SEQUENCE [LARGE SCALE GENOMIC DNA]</scope>
    <source>
        <strain evidence="1 4">RHGG3</strain>
    </source>
</reference>
<evidence type="ECO:0000313" key="4">
    <source>
        <dbReference type="Proteomes" id="UP000281192"/>
    </source>
</evidence>
<keyword evidence="4" id="KW-1185">Reference proteome</keyword>
<evidence type="ECO:0000313" key="1">
    <source>
        <dbReference type="EMBL" id="AYV48060.1"/>
    </source>
</evidence>
<dbReference type="Pfam" id="PF01904">
    <property type="entry name" value="DUF72"/>
    <property type="match status" value="1"/>
</dbReference>
<dbReference type="Proteomes" id="UP000281192">
    <property type="component" value="Chromosome"/>
</dbReference>
<organism evidence="2 3">
    <name type="scientific">Caulobacter flavus</name>
    <dbReference type="NCBI Taxonomy" id="1679497"/>
    <lineage>
        <taxon>Bacteria</taxon>
        <taxon>Pseudomonadati</taxon>
        <taxon>Pseudomonadota</taxon>
        <taxon>Alphaproteobacteria</taxon>
        <taxon>Caulobacterales</taxon>
        <taxon>Caulobacteraceae</taxon>
        <taxon>Caulobacter</taxon>
    </lineage>
</organism>
<dbReference type="PANTHER" id="PTHR30348:SF14">
    <property type="entry name" value="BLR8050 PROTEIN"/>
    <property type="match status" value="1"/>
</dbReference>
<proteinExistence type="predicted"/>
<dbReference type="RefSeq" id="WP_101715484.1">
    <property type="nucleotide sequence ID" value="NZ_CP026100.1"/>
</dbReference>
<dbReference type="InterPro" id="IPR002763">
    <property type="entry name" value="DUF72"/>
</dbReference>
<reference evidence="2 3" key="1">
    <citation type="submission" date="2017-12" db="EMBL/GenBank/DDBJ databases">
        <title>The genome sequence of Caulobacter flavus CGMCC1 15093.</title>
        <authorList>
            <person name="Gao J."/>
            <person name="Mao X."/>
            <person name="Sun J."/>
        </authorList>
    </citation>
    <scope>NUCLEOTIDE SEQUENCE [LARGE SCALE GENOMIC DNA]</scope>
    <source>
        <strain evidence="2 3">CGMCC1 15093</strain>
    </source>
</reference>
<evidence type="ECO:0000313" key="3">
    <source>
        <dbReference type="Proteomes" id="UP000234483"/>
    </source>
</evidence>
<dbReference type="PANTHER" id="PTHR30348">
    <property type="entry name" value="UNCHARACTERIZED PROTEIN YECE"/>
    <property type="match status" value="1"/>
</dbReference>
<dbReference type="Proteomes" id="UP000234483">
    <property type="component" value="Unassembled WGS sequence"/>
</dbReference>
<dbReference type="EMBL" id="CP026100">
    <property type="protein sequence ID" value="AYV48060.1"/>
    <property type="molecule type" value="Genomic_DNA"/>
</dbReference>
<name>A0A2N5CM89_9CAUL</name>
<dbReference type="AlphaFoldDB" id="A0A2N5CM89"/>
<evidence type="ECO:0000313" key="2">
    <source>
        <dbReference type="EMBL" id="PLR07016.1"/>
    </source>
</evidence>